<proteinExistence type="predicted"/>
<reference evidence="7 8" key="1">
    <citation type="submission" date="2018-05" db="EMBL/GenBank/DDBJ databases">
        <title>Genetic diversity of glacier-inhabiting Cryobacterium bacteria in China and description of Cryobacterium mengkeensis sp. nov. and Arthrobacter glacialis sp. nov.</title>
        <authorList>
            <person name="Liu Q."/>
            <person name="Xin Y.-H."/>
        </authorList>
    </citation>
    <scope>NUCLEOTIDE SEQUENCE [LARGE SCALE GENOMIC DNA]</scope>
    <source>
        <strain evidence="7 8">LI2</strain>
    </source>
</reference>
<evidence type="ECO:0000313" key="8">
    <source>
        <dbReference type="Proteomes" id="UP000247832"/>
    </source>
</evidence>
<dbReference type="OrthoDB" id="7632473at2"/>
<evidence type="ECO:0000256" key="5">
    <source>
        <dbReference type="SAM" id="Phobius"/>
    </source>
</evidence>
<keyword evidence="8" id="KW-1185">Reference proteome</keyword>
<feature type="transmembrane region" description="Helical" evidence="5">
    <location>
        <begin position="12"/>
        <end position="35"/>
    </location>
</feature>
<feature type="transmembrane region" description="Helical" evidence="5">
    <location>
        <begin position="133"/>
        <end position="153"/>
    </location>
</feature>
<evidence type="ECO:0000256" key="4">
    <source>
        <dbReference type="ARBA" id="ARBA00023136"/>
    </source>
</evidence>
<evidence type="ECO:0000256" key="3">
    <source>
        <dbReference type="ARBA" id="ARBA00022989"/>
    </source>
</evidence>
<evidence type="ECO:0000256" key="1">
    <source>
        <dbReference type="ARBA" id="ARBA00004141"/>
    </source>
</evidence>
<name>A0A2V5L288_9MICC</name>
<dbReference type="Proteomes" id="UP000247832">
    <property type="component" value="Unassembled WGS sequence"/>
</dbReference>
<dbReference type="InterPro" id="IPR010432">
    <property type="entry name" value="RDD"/>
</dbReference>
<accession>A0A2V5L288</accession>
<dbReference type="AlphaFoldDB" id="A0A2V5L288"/>
<evidence type="ECO:0000313" key="7">
    <source>
        <dbReference type="EMBL" id="PYI64582.1"/>
    </source>
</evidence>
<evidence type="ECO:0000259" key="6">
    <source>
        <dbReference type="Pfam" id="PF06271"/>
    </source>
</evidence>
<keyword evidence="3 5" id="KW-1133">Transmembrane helix</keyword>
<organism evidence="7 8">
    <name type="scientific">Arthrobacter livingstonensis</name>
    <dbReference type="NCBI Taxonomy" id="670078"/>
    <lineage>
        <taxon>Bacteria</taxon>
        <taxon>Bacillati</taxon>
        <taxon>Actinomycetota</taxon>
        <taxon>Actinomycetes</taxon>
        <taxon>Micrococcales</taxon>
        <taxon>Micrococcaceae</taxon>
        <taxon>Arthrobacter</taxon>
    </lineage>
</organism>
<sequence>MNRHPWRRLAAWLVDWLLVLGWVAITAAAGVPLFLSGVTRGLSAVELNLVATLVLVAPVTLGMAGLESSLREATLGKRARQLIVINVATGQRISMKRALLRNAVKITLPWTIGHAAAYGIVDTSATGFVPLSIWIVTAIAYVLPTTYVVSLFIGSGRTPYDRISGTAVVAHTPT</sequence>
<feature type="domain" description="RDD" evidence="6">
    <location>
        <begin position="4"/>
        <end position="164"/>
    </location>
</feature>
<feature type="transmembrane region" description="Helical" evidence="5">
    <location>
        <begin position="47"/>
        <end position="70"/>
    </location>
</feature>
<comment type="caution">
    <text evidence="7">The sequence shown here is derived from an EMBL/GenBank/DDBJ whole genome shotgun (WGS) entry which is preliminary data.</text>
</comment>
<dbReference type="GO" id="GO:0016020">
    <property type="term" value="C:membrane"/>
    <property type="evidence" value="ECO:0007669"/>
    <property type="project" value="UniProtKB-SubCell"/>
</dbReference>
<feature type="transmembrane region" description="Helical" evidence="5">
    <location>
        <begin position="102"/>
        <end position="121"/>
    </location>
</feature>
<dbReference type="RefSeq" id="WP_110503045.1">
    <property type="nucleotide sequence ID" value="NZ_QJVD01000046.1"/>
</dbReference>
<keyword evidence="4 5" id="KW-0472">Membrane</keyword>
<protein>
    <submittedName>
        <fullName evidence="7">RDD family protein</fullName>
    </submittedName>
</protein>
<dbReference type="EMBL" id="QJVD01000046">
    <property type="protein sequence ID" value="PYI64582.1"/>
    <property type="molecule type" value="Genomic_DNA"/>
</dbReference>
<gene>
    <name evidence="7" type="ORF">CVV68_21535</name>
</gene>
<comment type="subcellular location">
    <subcellularLocation>
        <location evidence="1">Membrane</location>
        <topology evidence="1">Multi-pass membrane protein</topology>
    </subcellularLocation>
</comment>
<dbReference type="Pfam" id="PF06271">
    <property type="entry name" value="RDD"/>
    <property type="match status" value="1"/>
</dbReference>
<keyword evidence="2 5" id="KW-0812">Transmembrane</keyword>
<evidence type="ECO:0000256" key="2">
    <source>
        <dbReference type="ARBA" id="ARBA00022692"/>
    </source>
</evidence>